<dbReference type="GO" id="GO:0005789">
    <property type="term" value="C:endoplasmic reticulum membrane"/>
    <property type="evidence" value="ECO:0007669"/>
    <property type="project" value="UniProtKB-SubCell"/>
</dbReference>
<dbReference type="AlphaFoldDB" id="A0A2U3EFF5"/>
<feature type="transmembrane region" description="Helical" evidence="9">
    <location>
        <begin position="81"/>
        <end position="106"/>
    </location>
</feature>
<feature type="transmembrane region" description="Helical" evidence="9">
    <location>
        <begin position="236"/>
        <end position="255"/>
    </location>
</feature>
<dbReference type="PANTHER" id="PTHR11132">
    <property type="entry name" value="SOLUTE CARRIER FAMILY 35"/>
    <property type="match status" value="1"/>
</dbReference>
<feature type="region of interest" description="Disordered" evidence="8">
    <location>
        <begin position="429"/>
        <end position="481"/>
    </location>
</feature>
<evidence type="ECO:0000256" key="1">
    <source>
        <dbReference type="ARBA" id="ARBA00003420"/>
    </source>
</evidence>
<feature type="region of interest" description="Disordered" evidence="8">
    <location>
        <begin position="508"/>
        <end position="541"/>
    </location>
</feature>
<feature type="transmembrane region" description="Helical" evidence="9">
    <location>
        <begin position="172"/>
        <end position="191"/>
    </location>
</feature>
<evidence type="ECO:0000259" key="10">
    <source>
        <dbReference type="Pfam" id="PF03151"/>
    </source>
</evidence>
<evidence type="ECO:0000256" key="7">
    <source>
        <dbReference type="ARBA" id="ARBA00023136"/>
    </source>
</evidence>
<feature type="region of interest" description="Disordered" evidence="8">
    <location>
        <begin position="1"/>
        <end position="43"/>
    </location>
</feature>
<feature type="transmembrane region" description="Helical" evidence="9">
    <location>
        <begin position="118"/>
        <end position="139"/>
    </location>
</feature>
<keyword evidence="6 9" id="KW-1133">Transmembrane helix</keyword>
<comment type="similarity">
    <text evidence="3">Belongs to the TPT transporter family. SLC35D subfamily.</text>
</comment>
<reference evidence="11 12" key="1">
    <citation type="journal article" date="2016" name="Front. Microbiol.">
        <title>Genome and transcriptome sequences reveal the specific parasitism of the nematophagous Purpureocillium lilacinum 36-1.</title>
        <authorList>
            <person name="Xie J."/>
            <person name="Li S."/>
            <person name="Mo C."/>
            <person name="Xiao X."/>
            <person name="Peng D."/>
            <person name="Wang G."/>
            <person name="Xiao Y."/>
        </authorList>
    </citation>
    <scope>NUCLEOTIDE SEQUENCE [LARGE SCALE GENOMIC DNA]</scope>
    <source>
        <strain evidence="11 12">36-1</strain>
    </source>
</reference>
<sequence length="695" mass="75423">MARRNSDEPVALLTPEEQDRDSKLEGHDVEGGAGQAEPPKDENLDHEYSIASTVKFTWLGTYFFFSLCLTLYNKLVLGMFAFPWLLTCLHASFASMGTYAMLHMGYFKLTRLGRRENLALVAFSALFTANIALSNLSLAMVSVPFYQTMRMLCPIFTILIYRVWYGRTYSTLTYLSLIPLIIGAAMTTAGEMTFTDAGFLLTIFGVVLAAVKTVVTNRFMTGSLALPPLEFVMRMSPLAALQAFACAAATGEIGGFRDLIASGDISLPPAIASLTGNGFLAFLLNVSSFQTNKLAGALTMTVCGNLKQCLTVLIGIFLFNVTVDLLNGAGMAVTMIGAGIYSKAELDNKRKKQQPAYKPGAAFSSESCGFQSCFGVMGDTDTRRQSASGRRIGLATSSELAFPRDGEKGRVRWNIRAEHVHSAFGHHGRQQTQRHSATHPSGACVLPGPRPKGCIRGGPGGEAGPPHGERAALPRGNEDEGRSRQWWWEDKRADMKCAYLLTTPRLSAPMRRGGGERLRHGGRSRGHENRGGRRATTTTTTTTAWDGSCEAVRREPGQGRGWSREGRCGGGADNSGRLGGCVYNPEGGRERLDGRLASVAVVADSLPLWLSSKGPGPGSGTRGMFEHAIKPDTAEPDSRHRDNNRRKGTHYVHTYNRGMGRGGDGDARHRRFGADFGGDPWLVDRMDLDELGLID</sequence>
<feature type="transmembrane region" description="Helical" evidence="9">
    <location>
        <begin position="267"/>
        <end position="286"/>
    </location>
</feature>
<feature type="compositionally biased region" description="Basic and acidic residues" evidence="8">
    <location>
        <begin position="20"/>
        <end position="30"/>
    </location>
</feature>
<name>A0A2U3EFF5_PURLI</name>
<keyword evidence="7 9" id="KW-0472">Membrane</keyword>
<dbReference type="InterPro" id="IPR004853">
    <property type="entry name" value="Sugar_P_trans_dom"/>
</dbReference>
<dbReference type="Proteomes" id="UP000245956">
    <property type="component" value="Unassembled WGS sequence"/>
</dbReference>
<dbReference type="InterPro" id="IPR050186">
    <property type="entry name" value="TPT_transporter"/>
</dbReference>
<evidence type="ECO:0000313" key="11">
    <source>
        <dbReference type="EMBL" id="PWI73228.1"/>
    </source>
</evidence>
<organism evidence="11 12">
    <name type="scientific">Purpureocillium lilacinum</name>
    <name type="common">Paecilomyces lilacinus</name>
    <dbReference type="NCBI Taxonomy" id="33203"/>
    <lineage>
        <taxon>Eukaryota</taxon>
        <taxon>Fungi</taxon>
        <taxon>Dikarya</taxon>
        <taxon>Ascomycota</taxon>
        <taxon>Pezizomycotina</taxon>
        <taxon>Sordariomycetes</taxon>
        <taxon>Hypocreomycetidae</taxon>
        <taxon>Hypocreales</taxon>
        <taxon>Ophiocordycipitaceae</taxon>
        <taxon>Purpureocillium</taxon>
    </lineage>
</organism>
<feature type="compositionally biased region" description="Basic and acidic residues" evidence="8">
    <location>
        <begin position="628"/>
        <end position="641"/>
    </location>
</feature>
<comment type="subunit">
    <text evidence="4">Homooligomer.</text>
</comment>
<feature type="region of interest" description="Disordered" evidence="8">
    <location>
        <begin position="628"/>
        <end position="662"/>
    </location>
</feature>
<feature type="transmembrane region" description="Helical" evidence="9">
    <location>
        <begin position="145"/>
        <end position="165"/>
    </location>
</feature>
<dbReference type="EMBL" id="LCWV01000005">
    <property type="protein sequence ID" value="PWI73228.1"/>
    <property type="molecule type" value="Genomic_DNA"/>
</dbReference>
<evidence type="ECO:0000313" key="12">
    <source>
        <dbReference type="Proteomes" id="UP000245956"/>
    </source>
</evidence>
<dbReference type="Pfam" id="PF03151">
    <property type="entry name" value="TPT"/>
    <property type="match status" value="1"/>
</dbReference>
<comment type="caution">
    <text evidence="11">The sequence shown here is derived from an EMBL/GenBank/DDBJ whole genome shotgun (WGS) entry which is preliminary data.</text>
</comment>
<feature type="compositionally biased region" description="Basic and acidic residues" evidence="8">
    <location>
        <begin position="467"/>
        <end position="481"/>
    </location>
</feature>
<accession>A0A2U3EFF5</accession>
<feature type="domain" description="Sugar phosphate transporter" evidence="10">
    <location>
        <begin position="59"/>
        <end position="342"/>
    </location>
</feature>
<feature type="transmembrane region" description="Helical" evidence="9">
    <location>
        <begin position="56"/>
        <end position="75"/>
    </location>
</feature>
<protein>
    <recommendedName>
        <fullName evidence="10">Sugar phosphate transporter domain-containing protein</fullName>
    </recommendedName>
</protein>
<evidence type="ECO:0000256" key="8">
    <source>
        <dbReference type="SAM" id="MobiDB-lite"/>
    </source>
</evidence>
<feature type="compositionally biased region" description="Basic and acidic residues" evidence="8">
    <location>
        <begin position="513"/>
        <end position="531"/>
    </location>
</feature>
<evidence type="ECO:0000256" key="3">
    <source>
        <dbReference type="ARBA" id="ARBA00010425"/>
    </source>
</evidence>
<feature type="transmembrane region" description="Helical" evidence="9">
    <location>
        <begin position="197"/>
        <end position="215"/>
    </location>
</feature>
<keyword evidence="5 9" id="KW-0812">Transmembrane</keyword>
<evidence type="ECO:0000256" key="6">
    <source>
        <dbReference type="ARBA" id="ARBA00022989"/>
    </source>
</evidence>
<evidence type="ECO:0000256" key="2">
    <source>
        <dbReference type="ARBA" id="ARBA00004477"/>
    </source>
</evidence>
<gene>
    <name evidence="11" type="ORF">PCL_10243</name>
</gene>
<feature type="compositionally biased region" description="Polar residues" evidence="8">
    <location>
        <begin position="430"/>
        <end position="439"/>
    </location>
</feature>
<evidence type="ECO:0000256" key="9">
    <source>
        <dbReference type="SAM" id="Phobius"/>
    </source>
</evidence>
<evidence type="ECO:0000256" key="5">
    <source>
        <dbReference type="ARBA" id="ARBA00022692"/>
    </source>
</evidence>
<evidence type="ECO:0000256" key="4">
    <source>
        <dbReference type="ARBA" id="ARBA00011182"/>
    </source>
</evidence>
<proteinExistence type="inferred from homology"/>
<comment type="function">
    <text evidence="1">Involved in the import of GDP-mannose from the cytoplasm into the Golgi lumen.</text>
</comment>
<comment type="subcellular location">
    <subcellularLocation>
        <location evidence="2">Endoplasmic reticulum membrane</location>
        <topology evidence="2">Multi-pass membrane protein</topology>
    </subcellularLocation>
</comment>